<reference evidence="2" key="1">
    <citation type="submission" date="2018-02" db="EMBL/GenBank/DDBJ databases">
        <authorList>
            <person name="Cohen D.B."/>
            <person name="Kent A.D."/>
        </authorList>
    </citation>
    <scope>NUCLEOTIDE SEQUENCE</scope>
</reference>
<accession>A0A2N9GJ77</accession>
<feature type="transmembrane region" description="Helical" evidence="1">
    <location>
        <begin position="96"/>
        <end position="119"/>
    </location>
</feature>
<protein>
    <submittedName>
        <fullName evidence="2">Uncharacterized protein</fullName>
    </submittedName>
</protein>
<dbReference type="PANTHER" id="PTHR47666:SF1">
    <property type="entry name" value="PROTEIN VASCULAR ASSOCIATED DEATH 1, CHLOROPLASTIC"/>
    <property type="match status" value="1"/>
</dbReference>
<sequence>MPRSLYDLDKHEGGAVDTVIQNGEVHIEDEAESIESSKRSFESSDQIRRQQISDSINANQQVGNHLQGNFIDTTSLASWLREFIVKLGSLKSQNHISVLAVIIFAVILLMQLSILVLLVRPQHIHVNPQADYMGSGVGGRSSEAMAWMEKRIHHLKDEMYMVEARLERMRHEHALLNSQLEDLEQLSKQR</sequence>
<name>A0A2N9GJ77_FAGSY</name>
<dbReference type="AlphaFoldDB" id="A0A2N9GJ77"/>
<evidence type="ECO:0000256" key="1">
    <source>
        <dbReference type="SAM" id="Phobius"/>
    </source>
</evidence>
<keyword evidence="1" id="KW-1133">Transmembrane helix</keyword>
<organism evidence="2">
    <name type="scientific">Fagus sylvatica</name>
    <name type="common">Beechnut</name>
    <dbReference type="NCBI Taxonomy" id="28930"/>
    <lineage>
        <taxon>Eukaryota</taxon>
        <taxon>Viridiplantae</taxon>
        <taxon>Streptophyta</taxon>
        <taxon>Embryophyta</taxon>
        <taxon>Tracheophyta</taxon>
        <taxon>Spermatophyta</taxon>
        <taxon>Magnoliopsida</taxon>
        <taxon>eudicotyledons</taxon>
        <taxon>Gunneridae</taxon>
        <taxon>Pentapetalae</taxon>
        <taxon>rosids</taxon>
        <taxon>fabids</taxon>
        <taxon>Fagales</taxon>
        <taxon>Fagaceae</taxon>
        <taxon>Fagus</taxon>
    </lineage>
</organism>
<proteinExistence type="predicted"/>
<dbReference type="GO" id="GO:0043069">
    <property type="term" value="P:negative regulation of programmed cell death"/>
    <property type="evidence" value="ECO:0007669"/>
    <property type="project" value="TreeGrafter"/>
</dbReference>
<dbReference type="PANTHER" id="PTHR47666">
    <property type="entry name" value="PROTEIN VASCULAR ASSOCIATED DEATH 1, CHLOROPLASTIC"/>
    <property type="match status" value="1"/>
</dbReference>
<keyword evidence="1" id="KW-0812">Transmembrane</keyword>
<keyword evidence="1" id="KW-0472">Membrane</keyword>
<gene>
    <name evidence="2" type="ORF">FSB_LOCUS27361</name>
</gene>
<evidence type="ECO:0000313" key="2">
    <source>
        <dbReference type="EMBL" id="SPC99479.1"/>
    </source>
</evidence>
<dbReference type="EMBL" id="OIVN01001979">
    <property type="protein sequence ID" value="SPC99479.1"/>
    <property type="molecule type" value="Genomic_DNA"/>
</dbReference>